<evidence type="ECO:0000313" key="1">
    <source>
        <dbReference type="EMBL" id="CAB5224041.1"/>
    </source>
</evidence>
<accession>A0A6J7X406</accession>
<name>A0A6J7X406_9CAUD</name>
<organism evidence="1">
    <name type="scientific">uncultured Caudovirales phage</name>
    <dbReference type="NCBI Taxonomy" id="2100421"/>
    <lineage>
        <taxon>Viruses</taxon>
        <taxon>Duplodnaviria</taxon>
        <taxon>Heunggongvirae</taxon>
        <taxon>Uroviricota</taxon>
        <taxon>Caudoviricetes</taxon>
        <taxon>Peduoviridae</taxon>
        <taxon>Maltschvirus</taxon>
        <taxon>Maltschvirus maltsch</taxon>
    </lineage>
</organism>
<reference evidence="1" key="1">
    <citation type="submission" date="2020-05" db="EMBL/GenBank/DDBJ databases">
        <authorList>
            <person name="Chiriac C."/>
            <person name="Salcher M."/>
            <person name="Ghai R."/>
            <person name="Kavagutti S V."/>
        </authorList>
    </citation>
    <scope>NUCLEOTIDE SEQUENCE</scope>
</reference>
<protein>
    <submittedName>
        <fullName evidence="1">Uncharacterized protein</fullName>
    </submittedName>
</protein>
<gene>
    <name evidence="1" type="ORF">UFOVP391_23</name>
</gene>
<proteinExistence type="predicted"/>
<dbReference type="EMBL" id="LR798325">
    <property type="protein sequence ID" value="CAB5224041.1"/>
    <property type="molecule type" value="Genomic_DNA"/>
</dbReference>
<sequence>MVRIQLENGFLDTKEGTVFPLNFAVGDIRDFTKRTGTFSKTITLVGNKNNNDLLNHYYDVNIQAGTFDINALTQCAVIQNGVPILEDALLQLLSVKKSQQTDAYEQGVEYEVLIKDTRIEFFTAITNAELTDLDFTDLNHTFDAASIIDTFDNTVTDGFKYVMPFDTDNIFNVRQFKPAIYAKTYFDRIFATAGFQYEWSDLAAARFDKLLIPYNGDENTFDTTDYLVEEQIGPIQVDTPTASFGTYDNATGWTEITDVQGSFNPTTGIFTVPFNTNAASSQGFTIQYEVDFDFILDNANGLSVTNSNNAWNARPRIMAAFGTFQGQYANVLPNQNLPVNTTLASGQTTIFSGIKTGGILVMENASGSGELNTGDTFQMKLGTYTSYTAWFNGGTLYPVDAIFKVNSLRIKILPTANVQVIGGILDINQYVPLKIKQSDFVKSIFTMYNLYVDIDTDQPNKLILKHRDEYYDSGAEVDWTYKLMKEREQDLIFLPDITSKKLTLSYKQDKDSPNDVYFQMTNEVYGQLQYTFDNEYIKGEEVKEILFSPTPVVATTFDAYVPALNGEAPKTNIRILYDGGEQTCGTWDLIEYGTSGSLGNTIYPMLGHFDNALLPTFDINFGTNDYYYYSPQTLTANNLYNLYWRRTVNQINVGKMLVAMFHLNEADIQTLKLNQKVRIDNSWWNINRVIDYDANANTATKVELISIDSEIELAPFISAPGTPTSATTTAASEDSILVTKSTTANGNLSGDDVIVKGEGNIVGQGVKGLVIGDNKILNEDGIITPQINGIATPSGGYIALLSQTGTAAPTAIVLSDTIGGVTWTRIAQGEYIGTAPNPLDVLNTFVIIGNVEHDHLATAEVLTDGTIYVRTTNTQNHQHQDGNLRYSSIEVRIYG</sequence>